<dbReference type="PIRSF" id="PIRSF001296">
    <property type="entry name" value="K_ATPase_KdpC"/>
    <property type="match status" value="1"/>
</dbReference>
<evidence type="ECO:0000256" key="9">
    <source>
        <dbReference type="ARBA" id="ARBA00023065"/>
    </source>
</evidence>
<keyword evidence="3 11" id="KW-0633">Potassium transport</keyword>
<evidence type="ECO:0000256" key="3">
    <source>
        <dbReference type="ARBA" id="ARBA00022538"/>
    </source>
</evidence>
<evidence type="ECO:0000256" key="1">
    <source>
        <dbReference type="ARBA" id="ARBA00022448"/>
    </source>
</evidence>
<gene>
    <name evidence="11" type="primary">kdpC</name>
    <name evidence="12" type="ORF">BN000_01714</name>
</gene>
<keyword evidence="10 11" id="KW-0472">Membrane</keyword>
<organism evidence="12 13">
    <name type="scientific">Neobacillus massiliamazoniensis</name>
    <dbReference type="NCBI Taxonomy" id="1499688"/>
    <lineage>
        <taxon>Bacteria</taxon>
        <taxon>Bacillati</taxon>
        <taxon>Bacillota</taxon>
        <taxon>Bacilli</taxon>
        <taxon>Bacillales</taxon>
        <taxon>Bacillaceae</taxon>
        <taxon>Neobacillus</taxon>
    </lineage>
</organism>
<evidence type="ECO:0000256" key="10">
    <source>
        <dbReference type="ARBA" id="ARBA00023136"/>
    </source>
</evidence>
<comment type="subunit">
    <text evidence="11">The system is composed of three essential subunits: KdpA, KdpB and KdpC.</text>
</comment>
<dbReference type="NCBIfam" id="TIGR00681">
    <property type="entry name" value="kdpC"/>
    <property type="match status" value="1"/>
</dbReference>
<keyword evidence="13" id="KW-1185">Reference proteome</keyword>
<evidence type="ECO:0000256" key="7">
    <source>
        <dbReference type="ARBA" id="ARBA00022958"/>
    </source>
</evidence>
<dbReference type="AlphaFoldDB" id="A0A0U1NUS5"/>
<dbReference type="EMBL" id="CVRB01000002">
    <property type="protein sequence ID" value="CRK81800.1"/>
    <property type="molecule type" value="Genomic_DNA"/>
</dbReference>
<dbReference type="NCBIfam" id="NF001454">
    <property type="entry name" value="PRK00315.1"/>
    <property type="match status" value="1"/>
</dbReference>
<dbReference type="RefSeq" id="WP_245640363.1">
    <property type="nucleotide sequence ID" value="NZ_CVRB01000002.1"/>
</dbReference>
<sequence length="187" mass="20106" precursor="true">MMRSFMVALRASLFLMILCGLIYPLATTGVAQVLFHKQAEGSLVTTNGKVQGSELLAQDFKGPQWFHPRASAAKYDATASAATNAAVASNEYVNTVKDNVNQLKKENGNIGNTIPTDLVTTSGSGFDPDISPEAAMAQVPRIAKAMGVSEERLQTLINEHTKGRSLGIFGEPRVNVLELNMALQQLK</sequence>
<dbReference type="GO" id="GO:0005886">
    <property type="term" value="C:plasma membrane"/>
    <property type="evidence" value="ECO:0007669"/>
    <property type="project" value="UniProtKB-SubCell"/>
</dbReference>
<name>A0A0U1NUS5_9BACI</name>
<comment type="function">
    <text evidence="11">Part of the high-affinity ATP-driven potassium transport (or Kdp) system, which catalyzes the hydrolysis of ATP coupled with the electrogenic transport of potassium into the cytoplasm. This subunit acts as a catalytic chaperone that increases the ATP-binding affinity of the ATP-hydrolyzing subunit KdpB by the formation of a transient KdpB/KdpC/ATP ternary complex.</text>
</comment>
<evidence type="ECO:0000256" key="11">
    <source>
        <dbReference type="HAMAP-Rule" id="MF_00276"/>
    </source>
</evidence>
<dbReference type="PANTHER" id="PTHR30042:SF2">
    <property type="entry name" value="POTASSIUM-TRANSPORTING ATPASE KDPC SUBUNIT"/>
    <property type="match status" value="1"/>
</dbReference>
<evidence type="ECO:0000256" key="8">
    <source>
        <dbReference type="ARBA" id="ARBA00022989"/>
    </source>
</evidence>
<keyword evidence="6 11" id="KW-0067">ATP-binding</keyword>
<dbReference type="HAMAP" id="MF_00276">
    <property type="entry name" value="KdpC"/>
    <property type="match status" value="1"/>
</dbReference>
<comment type="similarity">
    <text evidence="11">Belongs to the KdpC family.</text>
</comment>
<comment type="subcellular location">
    <subcellularLocation>
        <location evidence="11">Cell membrane</location>
        <topology evidence="11">Single-pass membrane protein</topology>
    </subcellularLocation>
</comment>
<keyword evidence="5 11" id="KW-0547">Nucleotide-binding</keyword>
<accession>A0A0U1NUS5</accession>
<dbReference type="PANTHER" id="PTHR30042">
    <property type="entry name" value="POTASSIUM-TRANSPORTING ATPASE C CHAIN"/>
    <property type="match status" value="1"/>
</dbReference>
<evidence type="ECO:0000313" key="13">
    <source>
        <dbReference type="Proteomes" id="UP000199087"/>
    </source>
</evidence>
<dbReference type="GO" id="GO:0005524">
    <property type="term" value="F:ATP binding"/>
    <property type="evidence" value="ECO:0007669"/>
    <property type="project" value="UniProtKB-UniRule"/>
</dbReference>
<protein>
    <recommendedName>
        <fullName evidence="11">Potassium-transporting ATPase KdpC subunit</fullName>
    </recommendedName>
    <alternativeName>
        <fullName evidence="11">ATP phosphohydrolase [potassium-transporting] C chain</fullName>
    </alternativeName>
    <alternativeName>
        <fullName evidence="11">Potassium-binding and translocating subunit C</fullName>
    </alternativeName>
    <alternativeName>
        <fullName evidence="11">Potassium-translocating ATPase C chain</fullName>
    </alternativeName>
</protein>
<dbReference type="STRING" id="1499688.BN000_01714"/>
<evidence type="ECO:0000256" key="2">
    <source>
        <dbReference type="ARBA" id="ARBA00022475"/>
    </source>
</evidence>
<evidence type="ECO:0000313" key="12">
    <source>
        <dbReference type="EMBL" id="CRK81800.1"/>
    </source>
</evidence>
<dbReference type="Proteomes" id="UP000199087">
    <property type="component" value="Unassembled WGS sequence"/>
</dbReference>
<keyword evidence="4 11" id="KW-0812">Transmembrane</keyword>
<dbReference type="GO" id="GO:0008556">
    <property type="term" value="F:P-type potassium transmembrane transporter activity"/>
    <property type="evidence" value="ECO:0007669"/>
    <property type="project" value="InterPro"/>
</dbReference>
<evidence type="ECO:0000256" key="6">
    <source>
        <dbReference type="ARBA" id="ARBA00022840"/>
    </source>
</evidence>
<evidence type="ECO:0000256" key="4">
    <source>
        <dbReference type="ARBA" id="ARBA00022692"/>
    </source>
</evidence>
<keyword evidence="1 11" id="KW-0813">Transport</keyword>
<keyword evidence="7 11" id="KW-0630">Potassium</keyword>
<evidence type="ECO:0000256" key="5">
    <source>
        <dbReference type="ARBA" id="ARBA00022741"/>
    </source>
</evidence>
<dbReference type="Pfam" id="PF02669">
    <property type="entry name" value="KdpC"/>
    <property type="match status" value="1"/>
</dbReference>
<dbReference type="InterPro" id="IPR003820">
    <property type="entry name" value="KdpC"/>
</dbReference>
<proteinExistence type="inferred from homology"/>
<reference evidence="13" key="1">
    <citation type="submission" date="2015-05" db="EMBL/GenBank/DDBJ databases">
        <authorList>
            <person name="Urmite Genomes"/>
        </authorList>
    </citation>
    <scope>NUCLEOTIDE SEQUENCE [LARGE SCALE GENOMIC DNA]</scope>
    <source>
        <strain evidence="13">LF1</strain>
    </source>
</reference>
<keyword evidence="8 11" id="KW-1133">Transmembrane helix</keyword>
<keyword evidence="2 11" id="KW-1003">Cell membrane</keyword>
<keyword evidence="9 11" id="KW-0406">Ion transport</keyword>